<dbReference type="AlphaFoldDB" id="A0AAW9QY77"/>
<evidence type="ECO:0000256" key="2">
    <source>
        <dbReference type="RuleBase" id="RU004447"/>
    </source>
</evidence>
<gene>
    <name evidence="5" type="ORF">V0288_11890</name>
</gene>
<evidence type="ECO:0000313" key="6">
    <source>
        <dbReference type="Proteomes" id="UP001328733"/>
    </source>
</evidence>
<evidence type="ECO:0000259" key="4">
    <source>
        <dbReference type="Pfam" id="PF05193"/>
    </source>
</evidence>
<dbReference type="GO" id="GO:0046872">
    <property type="term" value="F:metal ion binding"/>
    <property type="evidence" value="ECO:0007669"/>
    <property type="project" value="InterPro"/>
</dbReference>
<comment type="caution">
    <text evidence="5">The sequence shown here is derived from an EMBL/GenBank/DDBJ whole genome shotgun (WGS) entry which is preliminary data.</text>
</comment>
<dbReference type="PANTHER" id="PTHR11851:SF49">
    <property type="entry name" value="MITOCHONDRIAL-PROCESSING PEPTIDASE SUBUNIT ALPHA"/>
    <property type="match status" value="1"/>
</dbReference>
<dbReference type="GO" id="GO:0006508">
    <property type="term" value="P:proteolysis"/>
    <property type="evidence" value="ECO:0007669"/>
    <property type="project" value="InterPro"/>
</dbReference>
<dbReference type="GO" id="GO:0004222">
    <property type="term" value="F:metalloendopeptidase activity"/>
    <property type="evidence" value="ECO:0007669"/>
    <property type="project" value="InterPro"/>
</dbReference>
<keyword evidence="6" id="KW-1185">Reference proteome</keyword>
<dbReference type="InterPro" id="IPR011765">
    <property type="entry name" value="Pept_M16_N"/>
</dbReference>
<dbReference type="InterPro" id="IPR050361">
    <property type="entry name" value="MPP/UQCRC_Complex"/>
</dbReference>
<organism evidence="5 6">
    <name type="scientific">Pannus brasiliensis CCIBt3594</name>
    <dbReference type="NCBI Taxonomy" id="1427578"/>
    <lineage>
        <taxon>Bacteria</taxon>
        <taxon>Bacillati</taxon>
        <taxon>Cyanobacteriota</taxon>
        <taxon>Cyanophyceae</taxon>
        <taxon>Oscillatoriophycideae</taxon>
        <taxon>Chroococcales</taxon>
        <taxon>Microcystaceae</taxon>
        <taxon>Pannus</taxon>
    </lineage>
</organism>
<dbReference type="Pfam" id="PF00675">
    <property type="entry name" value="Peptidase_M16"/>
    <property type="match status" value="1"/>
</dbReference>
<sequence>MVDPILLESITQRETDSFAATIFRLDHGLTVIHQHVPVTPVVVVDVWIDAGAIAEPDEWTGMAHFLEHMIFKGTRDIPPGLFDYLIENRGGMTNAATSHDYAHFYLTTSVDRIGDTLPLLAEILLRAEIADEEFYREKDVVLEELRSCYDDPDWIAYQTLLETIYRAHPYGRSILGDTASLARLTPNQMRCFHRTHYRPEKMTVAIVGGIDRQQALSLIESAFGEFPAPGECPPANVEAEPPPIEIRRSRLYLPGLEHSRLLAGWVGPGIDRLEDAFGLDVLSVILAGGRCSRLVRHLREELRIVLDIESNFSLQRDSGLFTVGAWLSSSRISEVEAIVREHITDLQHHPVTDEELHRAKRLLCNDYIFTTETPGQLAGLYGYYQTLKDARLAVLYPETIREFQPRDLQRLARQYLSPERYAITILQPCE</sequence>
<evidence type="ECO:0000256" key="1">
    <source>
        <dbReference type="ARBA" id="ARBA00007261"/>
    </source>
</evidence>
<dbReference type="InterPro" id="IPR011249">
    <property type="entry name" value="Metalloenz_LuxS/M16"/>
</dbReference>
<dbReference type="PROSITE" id="PS00143">
    <property type="entry name" value="INSULINASE"/>
    <property type="match status" value="1"/>
</dbReference>
<dbReference type="PANTHER" id="PTHR11851">
    <property type="entry name" value="METALLOPROTEASE"/>
    <property type="match status" value="1"/>
</dbReference>
<name>A0AAW9QY77_9CHRO</name>
<protein>
    <submittedName>
        <fullName evidence="5">Pitrilysin family protein</fullName>
    </submittedName>
</protein>
<dbReference type="Gene3D" id="3.30.830.10">
    <property type="entry name" value="Metalloenzyme, LuxS/M16 peptidase-like"/>
    <property type="match status" value="2"/>
</dbReference>
<dbReference type="EMBL" id="JBAFSM010000020">
    <property type="protein sequence ID" value="MEG3437819.1"/>
    <property type="molecule type" value="Genomic_DNA"/>
</dbReference>
<feature type="domain" description="Peptidase M16 C-terminal" evidence="4">
    <location>
        <begin position="184"/>
        <end position="363"/>
    </location>
</feature>
<feature type="domain" description="Peptidase M16 N-terminal" evidence="3">
    <location>
        <begin position="31"/>
        <end position="177"/>
    </location>
</feature>
<dbReference type="Proteomes" id="UP001328733">
    <property type="component" value="Unassembled WGS sequence"/>
</dbReference>
<dbReference type="Pfam" id="PF05193">
    <property type="entry name" value="Peptidase_M16_C"/>
    <property type="match status" value="1"/>
</dbReference>
<dbReference type="InterPro" id="IPR007863">
    <property type="entry name" value="Peptidase_M16_C"/>
</dbReference>
<proteinExistence type="inferred from homology"/>
<dbReference type="InterPro" id="IPR001431">
    <property type="entry name" value="Pept_M16_Zn_BS"/>
</dbReference>
<comment type="similarity">
    <text evidence="1 2">Belongs to the peptidase M16 family.</text>
</comment>
<evidence type="ECO:0000259" key="3">
    <source>
        <dbReference type="Pfam" id="PF00675"/>
    </source>
</evidence>
<dbReference type="SUPFAM" id="SSF63411">
    <property type="entry name" value="LuxS/MPP-like metallohydrolase"/>
    <property type="match status" value="2"/>
</dbReference>
<accession>A0AAW9QY77</accession>
<evidence type="ECO:0000313" key="5">
    <source>
        <dbReference type="EMBL" id="MEG3437819.1"/>
    </source>
</evidence>
<reference evidence="5 6" key="1">
    <citation type="submission" date="2024-01" db="EMBL/GenBank/DDBJ databases">
        <title>Genomic insights into the taxonomy and metabolism of the cyanobacterium Pannus brasiliensis CCIBt3594.</title>
        <authorList>
            <person name="Machado M."/>
            <person name="Botero N.B."/>
            <person name="Andreote A.P.D."/>
            <person name="Feitosa A.M.T."/>
            <person name="Popin R."/>
            <person name="Sivonen K."/>
            <person name="Fiore M.F."/>
        </authorList>
    </citation>
    <scope>NUCLEOTIDE SEQUENCE [LARGE SCALE GENOMIC DNA]</scope>
    <source>
        <strain evidence="5 6">CCIBt3594</strain>
    </source>
</reference>